<evidence type="ECO:0000313" key="1">
    <source>
        <dbReference type="EMBL" id="PCI92534.1"/>
    </source>
</evidence>
<dbReference type="AlphaFoldDB" id="A0A2A4YCU7"/>
<name>A0A2A4YCU7_UNCAE</name>
<gene>
    <name evidence="1" type="ORF">COB11_07175</name>
</gene>
<sequence length="109" mass="12460">TKELEQALKDGQKALENDLQSSSSENLLKALPPWAQMGKEIQRIKENEDVQNALDGDEILEITKDDKDSIYYIKTENALIRVCIDYLPQDMCGPAKFEVKFLDKQEIKS</sequence>
<dbReference type="EMBL" id="NVUU01000098">
    <property type="protein sequence ID" value="PCI92534.1"/>
    <property type="molecule type" value="Genomic_DNA"/>
</dbReference>
<proteinExistence type="predicted"/>
<evidence type="ECO:0000313" key="2">
    <source>
        <dbReference type="Proteomes" id="UP000217838"/>
    </source>
</evidence>
<accession>A0A2A4YCU7</accession>
<organism evidence="1 2">
    <name type="scientific">Aerophobetes bacterium</name>
    <dbReference type="NCBI Taxonomy" id="2030807"/>
    <lineage>
        <taxon>Bacteria</taxon>
        <taxon>Candidatus Aerophobota</taxon>
    </lineage>
</organism>
<reference evidence="2" key="1">
    <citation type="submission" date="2017-08" db="EMBL/GenBank/DDBJ databases">
        <title>A dynamic microbial community with high functional redundancy inhabits the cold, oxic subseafloor aquifer.</title>
        <authorList>
            <person name="Tully B.J."/>
            <person name="Wheat C.G."/>
            <person name="Glazer B.T."/>
            <person name="Huber J.A."/>
        </authorList>
    </citation>
    <scope>NUCLEOTIDE SEQUENCE [LARGE SCALE GENOMIC DNA]</scope>
</reference>
<dbReference type="Proteomes" id="UP000217838">
    <property type="component" value="Unassembled WGS sequence"/>
</dbReference>
<protein>
    <submittedName>
        <fullName evidence="1">Uncharacterized protein</fullName>
    </submittedName>
</protein>
<feature type="non-terminal residue" evidence="1">
    <location>
        <position position="1"/>
    </location>
</feature>
<comment type="caution">
    <text evidence="1">The sequence shown here is derived from an EMBL/GenBank/DDBJ whole genome shotgun (WGS) entry which is preliminary data.</text>
</comment>